<dbReference type="Proteomes" id="UP001062846">
    <property type="component" value="Chromosome 5"/>
</dbReference>
<gene>
    <name evidence="1" type="ORF">RHMOL_Rhmol05G0226500</name>
</gene>
<accession>A0ACC0NT21</accession>
<dbReference type="EMBL" id="CM046392">
    <property type="protein sequence ID" value="KAI8556109.1"/>
    <property type="molecule type" value="Genomic_DNA"/>
</dbReference>
<keyword evidence="2" id="KW-1185">Reference proteome</keyword>
<proteinExistence type="predicted"/>
<organism evidence="1 2">
    <name type="scientific">Rhododendron molle</name>
    <name type="common">Chinese azalea</name>
    <name type="synonym">Azalea mollis</name>
    <dbReference type="NCBI Taxonomy" id="49168"/>
    <lineage>
        <taxon>Eukaryota</taxon>
        <taxon>Viridiplantae</taxon>
        <taxon>Streptophyta</taxon>
        <taxon>Embryophyta</taxon>
        <taxon>Tracheophyta</taxon>
        <taxon>Spermatophyta</taxon>
        <taxon>Magnoliopsida</taxon>
        <taxon>eudicotyledons</taxon>
        <taxon>Gunneridae</taxon>
        <taxon>Pentapetalae</taxon>
        <taxon>asterids</taxon>
        <taxon>Ericales</taxon>
        <taxon>Ericaceae</taxon>
        <taxon>Ericoideae</taxon>
        <taxon>Rhodoreae</taxon>
        <taxon>Rhododendron</taxon>
    </lineage>
</organism>
<reference evidence="1" key="1">
    <citation type="submission" date="2022-02" db="EMBL/GenBank/DDBJ databases">
        <title>Plant Genome Project.</title>
        <authorList>
            <person name="Zhang R.-G."/>
        </authorList>
    </citation>
    <scope>NUCLEOTIDE SEQUENCE</scope>
    <source>
        <strain evidence="1">AT1</strain>
    </source>
</reference>
<protein>
    <submittedName>
        <fullName evidence="1">Uncharacterized protein</fullName>
    </submittedName>
</protein>
<evidence type="ECO:0000313" key="2">
    <source>
        <dbReference type="Proteomes" id="UP001062846"/>
    </source>
</evidence>
<evidence type="ECO:0000313" key="1">
    <source>
        <dbReference type="EMBL" id="KAI8556109.1"/>
    </source>
</evidence>
<sequence length="121" mass="12578">MAAAAATHCPHQSLLETSCLVIELGGTPTIGDCAMILRAAIRAPMPSAFLKILQTTHGLGYVFGSPLYDEVITLCLDLGELDAAVAIVADLETSGITMSDQTLDKVIYARQGGDSTADDAP</sequence>
<name>A0ACC0NT21_RHOML</name>
<comment type="caution">
    <text evidence="1">The sequence shown here is derived from an EMBL/GenBank/DDBJ whole genome shotgun (WGS) entry which is preliminary data.</text>
</comment>